<feature type="binding site" evidence="16">
    <location>
        <position position="124"/>
    </location>
    <ligand>
        <name>ATP</name>
        <dbReference type="ChEBI" id="CHEBI:30616"/>
    </ligand>
</feature>
<comment type="subunit">
    <text evidence="5 16">Homodimer.</text>
</comment>
<feature type="binding site" evidence="16">
    <location>
        <begin position="99"/>
        <end position="102"/>
    </location>
    <ligand>
        <name>substrate</name>
    </ligand>
</feature>
<dbReference type="InterPro" id="IPR043129">
    <property type="entry name" value="ATPase_NBD"/>
</dbReference>
<feature type="binding site" evidence="16">
    <location>
        <begin position="8"/>
        <end position="15"/>
    </location>
    <ligand>
        <name>ATP</name>
        <dbReference type="ChEBI" id="CHEBI:30616"/>
    </ligand>
</feature>
<evidence type="ECO:0000256" key="13">
    <source>
        <dbReference type="ARBA" id="ARBA00022993"/>
    </source>
</evidence>
<proteinExistence type="inferred from homology"/>
<dbReference type="EC" id="2.7.1.33" evidence="6 16"/>
<keyword evidence="18" id="KW-1185">Reference proteome</keyword>
<keyword evidence="9 16" id="KW-0547">Nucleotide-binding</keyword>
<dbReference type="PANTHER" id="PTHR34265:SF1">
    <property type="entry name" value="TYPE III PANTOTHENATE KINASE"/>
    <property type="match status" value="1"/>
</dbReference>
<dbReference type="EMBL" id="PXXU01000010">
    <property type="protein sequence ID" value="PSJ18037.1"/>
    <property type="molecule type" value="Genomic_DNA"/>
</dbReference>
<comment type="cofactor">
    <cofactor evidence="2">
        <name>K(+)</name>
        <dbReference type="ChEBI" id="CHEBI:29103"/>
    </cofactor>
</comment>
<dbReference type="HAMAP" id="MF_01274">
    <property type="entry name" value="Pantothen_kinase_3"/>
    <property type="match status" value="1"/>
</dbReference>
<comment type="caution">
    <text evidence="16">Lacks conserved residue(s) required for the propagation of feature annotation.</text>
</comment>
<comment type="similarity">
    <text evidence="14 16">Belongs to the type III pantothenate kinase family.</text>
</comment>
<comment type="catalytic activity">
    <reaction evidence="1 16">
        <text>(R)-pantothenate + ATP = (R)-4'-phosphopantothenate + ADP + H(+)</text>
        <dbReference type="Rhea" id="RHEA:16373"/>
        <dbReference type="ChEBI" id="CHEBI:10986"/>
        <dbReference type="ChEBI" id="CHEBI:15378"/>
        <dbReference type="ChEBI" id="CHEBI:29032"/>
        <dbReference type="ChEBI" id="CHEBI:30616"/>
        <dbReference type="ChEBI" id="CHEBI:456216"/>
        <dbReference type="EC" id="2.7.1.33"/>
    </reaction>
</comment>
<keyword evidence="11 16" id="KW-0067">ATP-binding</keyword>
<keyword evidence="12 16" id="KW-0630">Potassium</keyword>
<evidence type="ECO:0000256" key="7">
    <source>
        <dbReference type="ARBA" id="ARBA00022490"/>
    </source>
</evidence>
<evidence type="ECO:0000256" key="9">
    <source>
        <dbReference type="ARBA" id="ARBA00022741"/>
    </source>
</evidence>
<dbReference type="SUPFAM" id="SSF53067">
    <property type="entry name" value="Actin-like ATPase domain"/>
    <property type="match status" value="2"/>
</dbReference>
<feature type="active site" description="Proton acceptor" evidence="16">
    <location>
        <position position="101"/>
    </location>
</feature>
<dbReference type="PANTHER" id="PTHR34265">
    <property type="entry name" value="TYPE III PANTOTHENATE KINASE"/>
    <property type="match status" value="1"/>
</dbReference>
<evidence type="ECO:0000256" key="11">
    <source>
        <dbReference type="ARBA" id="ARBA00022840"/>
    </source>
</evidence>
<evidence type="ECO:0000256" key="15">
    <source>
        <dbReference type="ARBA" id="ARBA00040883"/>
    </source>
</evidence>
<keyword evidence="13 16" id="KW-0173">Coenzyme A biosynthesis</keyword>
<evidence type="ECO:0000313" key="18">
    <source>
        <dbReference type="Proteomes" id="UP000241912"/>
    </source>
</evidence>
<dbReference type="Gene3D" id="3.30.420.40">
    <property type="match status" value="2"/>
</dbReference>
<feature type="binding site" evidence="16">
    <location>
        <position position="174"/>
    </location>
    <ligand>
        <name>substrate</name>
    </ligand>
</feature>
<dbReference type="Proteomes" id="UP000241912">
    <property type="component" value="Unassembled WGS sequence"/>
</dbReference>
<dbReference type="Pfam" id="PF03309">
    <property type="entry name" value="Pan_kinase"/>
    <property type="match status" value="1"/>
</dbReference>
<dbReference type="UniPathway" id="UPA00241">
    <property type="reaction ID" value="UER00352"/>
</dbReference>
<keyword evidence="10 16" id="KW-0418">Kinase</keyword>
<dbReference type="OrthoDB" id="9781305at2"/>
<evidence type="ECO:0000256" key="3">
    <source>
        <dbReference type="ARBA" id="ARBA00004496"/>
    </source>
</evidence>
<comment type="caution">
    <text evidence="17">The sequence shown here is derived from an EMBL/GenBank/DDBJ whole genome shotgun (WGS) entry which is preliminary data.</text>
</comment>
<dbReference type="GO" id="GO:0015937">
    <property type="term" value="P:coenzyme A biosynthetic process"/>
    <property type="evidence" value="ECO:0007669"/>
    <property type="project" value="UniProtKB-UniRule"/>
</dbReference>
<dbReference type="GO" id="GO:0004594">
    <property type="term" value="F:pantothenate kinase activity"/>
    <property type="evidence" value="ECO:0007669"/>
    <property type="project" value="UniProtKB-UniRule"/>
</dbReference>
<comment type="pathway">
    <text evidence="4 16">Cofactor biosynthesis; coenzyme A biosynthesis; CoA from (R)-pantothenate: step 1/5.</text>
</comment>
<dbReference type="RefSeq" id="WP_106706191.1">
    <property type="nucleotide sequence ID" value="NZ_PXXU01000010.1"/>
</dbReference>
<evidence type="ECO:0000256" key="4">
    <source>
        <dbReference type="ARBA" id="ARBA00005225"/>
    </source>
</evidence>
<sequence>MSNILAIDSGNSYVKWGLFSGNQWIKQGSVFYDEVLTLNNEFLNFPTPTSIIISHVARSETKDHITKLISQWPTKPQWLVSNNFRCNVMNGYSNPNQLGSDRWAALIAAWKIEKHACLVINAGSAVTIDVLSKSGKFLGGIILPGIDLMVKSLLLGTQLTKIDSASYQDFPVSTDSAIQSGMIHSIIGASERMYNLLLSNENLRSVNCIISGGSISLLMPYFKFPIKVVNRLVLEGLIIIALDSETNTELQFSI</sequence>
<dbReference type="GO" id="GO:0005524">
    <property type="term" value="F:ATP binding"/>
    <property type="evidence" value="ECO:0007669"/>
    <property type="project" value="UniProtKB-UniRule"/>
</dbReference>
<evidence type="ECO:0000256" key="10">
    <source>
        <dbReference type="ARBA" id="ARBA00022777"/>
    </source>
</evidence>
<comment type="subcellular location">
    <subcellularLocation>
        <location evidence="3 16">Cytoplasm</location>
    </subcellularLocation>
</comment>
<protein>
    <recommendedName>
        <fullName evidence="15 16">Type III pantothenate kinase</fullName>
        <ecNumber evidence="6 16">2.7.1.33</ecNumber>
    </recommendedName>
    <alternativeName>
        <fullName evidence="16">PanK-III</fullName>
    </alternativeName>
    <alternativeName>
        <fullName evidence="16">Pantothenic acid kinase</fullName>
    </alternativeName>
</protein>
<keyword evidence="7 16" id="KW-0963">Cytoplasm</keyword>
<gene>
    <name evidence="16" type="primary">coaX</name>
    <name evidence="17" type="ORF">C7H79_04960</name>
</gene>
<evidence type="ECO:0000256" key="2">
    <source>
        <dbReference type="ARBA" id="ARBA00001958"/>
    </source>
</evidence>
<reference evidence="17 18" key="1">
    <citation type="submission" date="2018-03" db="EMBL/GenBank/DDBJ databases">
        <title>Draft genome of Nitrosomonas supralitoralis APG5.</title>
        <authorList>
            <person name="Urakawa H."/>
            <person name="Lopez J.V."/>
        </authorList>
    </citation>
    <scope>NUCLEOTIDE SEQUENCE [LARGE SCALE GENOMIC DNA]</scope>
    <source>
        <strain evidence="17 18">APG5</strain>
    </source>
</reference>
<comment type="function">
    <text evidence="16">Catalyzes the phosphorylation of pantothenate (Pan), the first step in CoA biosynthesis.</text>
</comment>
<organism evidence="17 18">
    <name type="scientific">Nitrosomonas supralitoralis</name>
    <dbReference type="NCBI Taxonomy" id="2116706"/>
    <lineage>
        <taxon>Bacteria</taxon>
        <taxon>Pseudomonadati</taxon>
        <taxon>Pseudomonadota</taxon>
        <taxon>Betaproteobacteria</taxon>
        <taxon>Nitrosomonadales</taxon>
        <taxon>Nitrosomonadaceae</taxon>
        <taxon>Nitrosomonas</taxon>
    </lineage>
</organism>
<dbReference type="GO" id="GO:0005737">
    <property type="term" value="C:cytoplasm"/>
    <property type="evidence" value="ECO:0007669"/>
    <property type="project" value="UniProtKB-SubCell"/>
</dbReference>
<accession>A0A2P7NX37</accession>
<dbReference type="CDD" id="cd24015">
    <property type="entry name" value="ASKHA_NBD_PanK-III"/>
    <property type="match status" value="1"/>
</dbReference>
<evidence type="ECO:0000313" key="17">
    <source>
        <dbReference type="EMBL" id="PSJ18037.1"/>
    </source>
</evidence>
<evidence type="ECO:0000256" key="5">
    <source>
        <dbReference type="ARBA" id="ARBA00011738"/>
    </source>
</evidence>
<evidence type="ECO:0000256" key="1">
    <source>
        <dbReference type="ARBA" id="ARBA00001206"/>
    </source>
</evidence>
<evidence type="ECO:0000256" key="6">
    <source>
        <dbReference type="ARBA" id="ARBA00012102"/>
    </source>
</evidence>
<comment type="cofactor">
    <cofactor evidence="16">
        <name>NH4(+)</name>
        <dbReference type="ChEBI" id="CHEBI:28938"/>
    </cofactor>
    <cofactor evidence="16">
        <name>K(+)</name>
        <dbReference type="ChEBI" id="CHEBI:29103"/>
    </cofactor>
    <text evidence="16">A monovalent cation. Ammonium or potassium.</text>
</comment>
<dbReference type="AlphaFoldDB" id="A0A2P7NX37"/>
<dbReference type="NCBIfam" id="TIGR00671">
    <property type="entry name" value="baf"/>
    <property type="match status" value="1"/>
</dbReference>
<dbReference type="InterPro" id="IPR004619">
    <property type="entry name" value="Type_III_PanK"/>
</dbReference>
<evidence type="ECO:0000256" key="8">
    <source>
        <dbReference type="ARBA" id="ARBA00022679"/>
    </source>
</evidence>
<evidence type="ECO:0000256" key="12">
    <source>
        <dbReference type="ARBA" id="ARBA00022958"/>
    </source>
</evidence>
<name>A0A2P7NX37_9PROT</name>
<keyword evidence="8 16" id="KW-0808">Transferase</keyword>
<evidence type="ECO:0000256" key="14">
    <source>
        <dbReference type="ARBA" id="ARBA00038036"/>
    </source>
</evidence>
<evidence type="ECO:0000256" key="16">
    <source>
        <dbReference type="HAMAP-Rule" id="MF_01274"/>
    </source>
</evidence>
<feature type="binding site" evidence="16">
    <location>
        <position position="92"/>
    </location>
    <ligand>
        <name>substrate</name>
    </ligand>
</feature>